<reference evidence="1 2" key="1">
    <citation type="submission" date="2018-05" db="EMBL/GenBank/DDBJ databases">
        <title>Rhodohalobacter halophilus gen. nov., sp. nov., a moderately halophilic member of the family Balneolaceae.</title>
        <authorList>
            <person name="Liu Z.-W."/>
        </authorList>
    </citation>
    <scope>NUCLEOTIDE SEQUENCE [LARGE SCALE GENOMIC DNA]</scope>
    <source>
        <strain evidence="1 2">8A47</strain>
    </source>
</reference>
<organism evidence="1 2">
    <name type="scientific">Rhodohalobacter mucosus</name>
    <dbReference type="NCBI Taxonomy" id="2079485"/>
    <lineage>
        <taxon>Bacteria</taxon>
        <taxon>Pseudomonadati</taxon>
        <taxon>Balneolota</taxon>
        <taxon>Balneolia</taxon>
        <taxon>Balneolales</taxon>
        <taxon>Balneolaceae</taxon>
        <taxon>Rhodohalobacter</taxon>
    </lineage>
</organism>
<dbReference type="InterPro" id="IPR045425">
    <property type="entry name" value="DUF6508"/>
</dbReference>
<accession>A0A316TW29</accession>
<name>A0A316TW29_9BACT</name>
<dbReference type="AlphaFoldDB" id="A0A316TW29"/>
<protein>
    <submittedName>
        <fullName evidence="1">Uncharacterized protein</fullName>
    </submittedName>
</protein>
<dbReference type="EMBL" id="QGGB01000006">
    <property type="protein sequence ID" value="PWN06734.1"/>
    <property type="molecule type" value="Genomic_DNA"/>
</dbReference>
<dbReference type="RefSeq" id="WP_109646847.1">
    <property type="nucleotide sequence ID" value="NZ_QGGB01000006.1"/>
</dbReference>
<evidence type="ECO:0000313" key="2">
    <source>
        <dbReference type="Proteomes" id="UP000245533"/>
    </source>
</evidence>
<dbReference type="Pfam" id="PF20118">
    <property type="entry name" value="DUF6508"/>
    <property type="match status" value="1"/>
</dbReference>
<dbReference type="OrthoDB" id="9806482at2"/>
<sequence length="149" mass="17249">MKPLEEYNYIGRVKSMTYEDWKPILDLIPAIEKMKIYSVEVEPAREMDGVIELGSWREDDVVTEFLEAVYTIPIINDFNWGGWDEGRAMASNRNFDYDTVDIPTKCMLITAIVRNDRFCDGALVDTFEDGTILRILKSIDRQINSGRKL</sequence>
<comment type="caution">
    <text evidence="1">The sequence shown here is derived from an EMBL/GenBank/DDBJ whole genome shotgun (WGS) entry which is preliminary data.</text>
</comment>
<gene>
    <name evidence="1" type="ORF">DDZ15_08055</name>
</gene>
<evidence type="ECO:0000313" key="1">
    <source>
        <dbReference type="EMBL" id="PWN06734.1"/>
    </source>
</evidence>
<proteinExistence type="predicted"/>
<keyword evidence="2" id="KW-1185">Reference proteome</keyword>
<dbReference type="Proteomes" id="UP000245533">
    <property type="component" value="Unassembled WGS sequence"/>
</dbReference>